<feature type="domain" description="Response regulatory" evidence="2">
    <location>
        <begin position="1"/>
        <end position="100"/>
    </location>
</feature>
<keyword evidence="4" id="KW-1185">Reference proteome</keyword>
<dbReference type="GO" id="GO:0000160">
    <property type="term" value="P:phosphorelay signal transduction system"/>
    <property type="evidence" value="ECO:0007669"/>
    <property type="project" value="InterPro"/>
</dbReference>
<evidence type="ECO:0000313" key="4">
    <source>
        <dbReference type="Proteomes" id="UP000095042"/>
    </source>
</evidence>
<dbReference type="SUPFAM" id="SSF52172">
    <property type="entry name" value="CheY-like"/>
    <property type="match status" value="1"/>
</dbReference>
<dbReference type="Gene3D" id="3.40.50.2300">
    <property type="match status" value="1"/>
</dbReference>
<dbReference type="PROSITE" id="PS50110">
    <property type="entry name" value="RESPONSE_REGULATORY"/>
    <property type="match status" value="1"/>
</dbReference>
<sequence length="101" mass="10890">MLIEDQLIELGFEVVGPAATASQAIALCEDEHLDGAVLDINLGGGQRSDPVAEWLTRQGIPFVFVTGYGQAGVDGRFGHAAVLQKPFTLPELRKVTWEHFG</sequence>
<organism evidence="3 4">
    <name type="scientific">Methyloceanibacter marginalis</name>
    <dbReference type="NCBI Taxonomy" id="1774971"/>
    <lineage>
        <taxon>Bacteria</taxon>
        <taxon>Pseudomonadati</taxon>
        <taxon>Pseudomonadota</taxon>
        <taxon>Alphaproteobacteria</taxon>
        <taxon>Hyphomicrobiales</taxon>
        <taxon>Hyphomicrobiaceae</taxon>
        <taxon>Methyloceanibacter</taxon>
    </lineage>
</organism>
<feature type="modified residue" description="4-aspartylphosphate" evidence="1">
    <location>
        <position position="39"/>
    </location>
</feature>
<gene>
    <name evidence="3" type="ORF">AUC71_12855</name>
</gene>
<evidence type="ECO:0000313" key="3">
    <source>
        <dbReference type="EMBL" id="ODS02881.1"/>
    </source>
</evidence>
<comment type="caution">
    <text evidence="3">The sequence shown here is derived from an EMBL/GenBank/DDBJ whole genome shotgun (WGS) entry which is preliminary data.</text>
</comment>
<dbReference type="InterPro" id="IPR001789">
    <property type="entry name" value="Sig_transdc_resp-reg_receiver"/>
</dbReference>
<evidence type="ECO:0000256" key="1">
    <source>
        <dbReference type="PROSITE-ProRule" id="PRU00169"/>
    </source>
</evidence>
<evidence type="ECO:0000259" key="2">
    <source>
        <dbReference type="PROSITE" id="PS50110"/>
    </source>
</evidence>
<accession>A0A1E3WAS2</accession>
<dbReference type="Proteomes" id="UP000095042">
    <property type="component" value="Unassembled WGS sequence"/>
</dbReference>
<dbReference type="AlphaFoldDB" id="A0A1E3WAS2"/>
<protein>
    <recommendedName>
        <fullName evidence="2">Response regulatory domain-containing protein</fullName>
    </recommendedName>
</protein>
<name>A0A1E3WAS2_9HYPH</name>
<proteinExistence type="predicted"/>
<dbReference type="EMBL" id="LPWD01000208">
    <property type="protein sequence ID" value="ODS02881.1"/>
    <property type="molecule type" value="Genomic_DNA"/>
</dbReference>
<keyword evidence="1" id="KW-0597">Phosphoprotein</keyword>
<reference evidence="3 4" key="1">
    <citation type="journal article" date="2016" name="Environ. Microbiol.">
        <title>New Methyloceanibacter diversity from North Sea sediments includes methanotroph containing solely the soluble methane monooxygenase.</title>
        <authorList>
            <person name="Vekeman B."/>
            <person name="Kerckhof F.M."/>
            <person name="Cremers G."/>
            <person name="de Vos P."/>
            <person name="Vandamme P."/>
            <person name="Boon N."/>
            <person name="Op den Camp H.J."/>
            <person name="Heylen K."/>
        </authorList>
    </citation>
    <scope>NUCLEOTIDE SEQUENCE [LARGE SCALE GENOMIC DNA]</scope>
    <source>
        <strain evidence="3 4">R-67177</strain>
    </source>
</reference>
<dbReference type="InterPro" id="IPR011006">
    <property type="entry name" value="CheY-like_superfamily"/>
</dbReference>